<accession>A0ABR1S4W0</accession>
<evidence type="ECO:0000313" key="1">
    <source>
        <dbReference type="EMBL" id="KAK8026888.1"/>
    </source>
</evidence>
<proteinExistence type="predicted"/>
<name>A0ABR1S4W0_9PEZI</name>
<reference evidence="1 2" key="1">
    <citation type="submission" date="2023-01" db="EMBL/GenBank/DDBJ databases">
        <title>Analysis of 21 Apiospora genomes using comparative genomics revels a genus with tremendous synthesis potential of carbohydrate active enzymes and secondary metabolites.</title>
        <authorList>
            <person name="Sorensen T."/>
        </authorList>
    </citation>
    <scope>NUCLEOTIDE SEQUENCE [LARGE SCALE GENOMIC DNA]</scope>
    <source>
        <strain evidence="1 2">CBS 20057</strain>
    </source>
</reference>
<protein>
    <submittedName>
        <fullName evidence="1">Uncharacterized protein</fullName>
    </submittedName>
</protein>
<sequence>MLSWQRFSSAPWGMSLVQPDAVTGGPSSQAKRFLDVRDFENFLEEGDRIVDGTFQMLVDSRNPETLLRHRDALANGLGEARLGIRVGQLSEELTPSFSSNRVSWGKTNSWSAGVLHTIHVLHEVGVHAYLGESLPQESI</sequence>
<comment type="caution">
    <text evidence="1">The sequence shown here is derived from an EMBL/GenBank/DDBJ whole genome shotgun (WGS) entry which is preliminary data.</text>
</comment>
<dbReference type="Proteomes" id="UP001396898">
    <property type="component" value="Unassembled WGS sequence"/>
</dbReference>
<evidence type="ECO:0000313" key="2">
    <source>
        <dbReference type="Proteomes" id="UP001396898"/>
    </source>
</evidence>
<keyword evidence="2" id="KW-1185">Reference proteome</keyword>
<dbReference type="EMBL" id="JAQQWI010000007">
    <property type="protein sequence ID" value="KAK8026888.1"/>
    <property type="molecule type" value="Genomic_DNA"/>
</dbReference>
<organism evidence="1 2">
    <name type="scientific">Apiospora marii</name>
    <dbReference type="NCBI Taxonomy" id="335849"/>
    <lineage>
        <taxon>Eukaryota</taxon>
        <taxon>Fungi</taxon>
        <taxon>Dikarya</taxon>
        <taxon>Ascomycota</taxon>
        <taxon>Pezizomycotina</taxon>
        <taxon>Sordariomycetes</taxon>
        <taxon>Xylariomycetidae</taxon>
        <taxon>Amphisphaeriales</taxon>
        <taxon>Apiosporaceae</taxon>
        <taxon>Apiospora</taxon>
    </lineage>
</organism>
<gene>
    <name evidence="1" type="ORF">PG991_003944</name>
</gene>